<keyword evidence="1" id="KW-0812">Transmembrane</keyword>
<proteinExistence type="predicted"/>
<gene>
    <name evidence="2" type="ORF">QOZ94_002642</name>
</gene>
<sequence length="37" mass="3790">MQEPDPPRASSFLLGMLIMAAIGLAFAAALTLVSVAD</sequence>
<reference evidence="2 3" key="1">
    <citation type="submission" date="2023-07" db="EMBL/GenBank/DDBJ databases">
        <title>Genomic Encyclopedia of Type Strains, Phase IV (KMG-IV): sequencing the most valuable type-strain genomes for metagenomic binning, comparative biology and taxonomic classification.</title>
        <authorList>
            <person name="Goeker M."/>
        </authorList>
    </citation>
    <scope>NUCLEOTIDE SEQUENCE [LARGE SCALE GENOMIC DNA]</scope>
    <source>
        <strain evidence="2 3">DSM 3770</strain>
    </source>
</reference>
<evidence type="ECO:0000313" key="2">
    <source>
        <dbReference type="EMBL" id="MDQ0505842.1"/>
    </source>
</evidence>
<dbReference type="EMBL" id="JAUSVY010000005">
    <property type="protein sequence ID" value="MDQ0505842.1"/>
    <property type="molecule type" value="Genomic_DNA"/>
</dbReference>
<name>A0ABU0LFC1_XANAG</name>
<keyword evidence="1" id="KW-0472">Membrane</keyword>
<organism evidence="2 3">
    <name type="scientific">Xanthobacter agilis</name>
    <dbReference type="NCBI Taxonomy" id="47492"/>
    <lineage>
        <taxon>Bacteria</taxon>
        <taxon>Pseudomonadati</taxon>
        <taxon>Pseudomonadota</taxon>
        <taxon>Alphaproteobacteria</taxon>
        <taxon>Hyphomicrobiales</taxon>
        <taxon>Xanthobacteraceae</taxon>
        <taxon>Xanthobacter</taxon>
    </lineage>
</organism>
<protein>
    <submittedName>
        <fullName evidence="2">Uncharacterized protein</fullName>
    </submittedName>
</protein>
<keyword evidence="3" id="KW-1185">Reference proteome</keyword>
<keyword evidence="1" id="KW-1133">Transmembrane helix</keyword>
<evidence type="ECO:0000256" key="1">
    <source>
        <dbReference type="SAM" id="Phobius"/>
    </source>
</evidence>
<evidence type="ECO:0000313" key="3">
    <source>
        <dbReference type="Proteomes" id="UP001241747"/>
    </source>
</evidence>
<comment type="caution">
    <text evidence="2">The sequence shown here is derived from an EMBL/GenBank/DDBJ whole genome shotgun (WGS) entry which is preliminary data.</text>
</comment>
<accession>A0ABU0LFC1</accession>
<dbReference type="Proteomes" id="UP001241747">
    <property type="component" value="Unassembled WGS sequence"/>
</dbReference>
<feature type="transmembrane region" description="Helical" evidence="1">
    <location>
        <begin position="12"/>
        <end position="36"/>
    </location>
</feature>